<accession>A0A7J6LVG8</accession>
<dbReference type="OrthoDB" id="463537at2759"/>
<sequence>MKQLMLKGRQEQALALFESSIELADSRAMTLAVKLYGKIGECQKALRCFGVLERSHPRGLSQVSIRVGLKALEKEDSWRFIVCGQLMRKFPLVRIEPESFDVLMDTFPIGTARGLLLDAIFNPSLSVPWTHRHLVRIAAASSTGLVTSPSGSTELTLQELRDCFGVKLVRSDLKALMASNHPILKALCSSPVGGPIEIATNTPIDPITHSALNRLGRNVQVWSTDGECHQFPDGSSHPPESRPDDPRKILRNACGRVDDVMSSFRYLCSFGNTKSLSAMIALKKWLMSTDGPFRPKRVLSPEEIKEGLDWIDENITLIGGGHRHV</sequence>
<comment type="caution">
    <text evidence="2">The sequence shown here is derived from an EMBL/GenBank/DDBJ whole genome shotgun (WGS) entry which is preliminary data.</text>
</comment>
<organism evidence="2 3">
    <name type="scientific">Perkinsus chesapeaki</name>
    <name type="common">Clam parasite</name>
    <name type="synonym">Perkinsus andrewsi</name>
    <dbReference type="NCBI Taxonomy" id="330153"/>
    <lineage>
        <taxon>Eukaryota</taxon>
        <taxon>Sar</taxon>
        <taxon>Alveolata</taxon>
        <taxon>Perkinsozoa</taxon>
        <taxon>Perkinsea</taxon>
        <taxon>Perkinsida</taxon>
        <taxon>Perkinsidae</taxon>
        <taxon>Perkinsus</taxon>
    </lineage>
</organism>
<evidence type="ECO:0000313" key="2">
    <source>
        <dbReference type="EMBL" id="KAF4663298.1"/>
    </source>
</evidence>
<evidence type="ECO:0000313" key="3">
    <source>
        <dbReference type="Proteomes" id="UP000591131"/>
    </source>
</evidence>
<feature type="region of interest" description="Disordered" evidence="1">
    <location>
        <begin position="227"/>
        <end position="246"/>
    </location>
</feature>
<proteinExistence type="predicted"/>
<dbReference type="EMBL" id="JAAPAO010000321">
    <property type="protein sequence ID" value="KAF4663298.1"/>
    <property type="molecule type" value="Genomic_DNA"/>
</dbReference>
<name>A0A7J6LVG8_PERCH</name>
<reference evidence="2 3" key="1">
    <citation type="submission" date="2020-04" db="EMBL/GenBank/DDBJ databases">
        <title>Perkinsus chesapeaki whole genome sequence.</title>
        <authorList>
            <person name="Bogema D.R."/>
        </authorList>
    </citation>
    <scope>NUCLEOTIDE SEQUENCE [LARGE SCALE GENOMIC DNA]</scope>
    <source>
        <strain evidence="2">ATCC PRA-425</strain>
    </source>
</reference>
<dbReference type="Proteomes" id="UP000591131">
    <property type="component" value="Unassembled WGS sequence"/>
</dbReference>
<protein>
    <recommendedName>
        <fullName evidence="4">Tetratricopeptide repeat protein</fullName>
    </recommendedName>
</protein>
<dbReference type="AlphaFoldDB" id="A0A7J6LVG8"/>
<keyword evidence="3" id="KW-1185">Reference proteome</keyword>
<gene>
    <name evidence="2" type="ORF">FOL47_005821</name>
</gene>
<evidence type="ECO:0008006" key="4">
    <source>
        <dbReference type="Google" id="ProtNLM"/>
    </source>
</evidence>
<evidence type="ECO:0000256" key="1">
    <source>
        <dbReference type="SAM" id="MobiDB-lite"/>
    </source>
</evidence>